<gene>
    <name evidence="3" type="ORF">ACGFZB_40470</name>
</gene>
<evidence type="ECO:0000259" key="2">
    <source>
        <dbReference type="PROSITE" id="PS50043"/>
    </source>
</evidence>
<dbReference type="InterPro" id="IPR036390">
    <property type="entry name" value="WH_DNA-bd_sf"/>
</dbReference>
<dbReference type="InterPro" id="IPR000792">
    <property type="entry name" value="Tscrpt_reg_LuxR_C"/>
</dbReference>
<name>A0ABW7BHG5_9ACTN</name>
<dbReference type="InterPro" id="IPR016032">
    <property type="entry name" value="Sig_transdc_resp-reg_C-effctor"/>
</dbReference>
<dbReference type="CDD" id="cd06170">
    <property type="entry name" value="LuxR_C_like"/>
    <property type="match status" value="1"/>
</dbReference>
<dbReference type="PANTHER" id="PTHR34293:SF1">
    <property type="entry name" value="HTH-TYPE TRANSCRIPTIONAL REGULATOR TRMBL2"/>
    <property type="match status" value="1"/>
</dbReference>
<proteinExistence type="predicted"/>
<dbReference type="Pfam" id="PF00196">
    <property type="entry name" value="GerE"/>
    <property type="match status" value="1"/>
</dbReference>
<comment type="caution">
    <text evidence="3">The sequence shown here is derived from an EMBL/GenBank/DDBJ whole genome shotgun (WGS) entry which is preliminary data.</text>
</comment>
<accession>A0ABW7BHG5</accession>
<evidence type="ECO:0000313" key="4">
    <source>
        <dbReference type="Proteomes" id="UP001604267"/>
    </source>
</evidence>
<protein>
    <submittedName>
        <fullName evidence="3">LuxR C-terminal-related transcriptional regulator</fullName>
    </submittedName>
</protein>
<reference evidence="3 4" key="1">
    <citation type="submission" date="2024-10" db="EMBL/GenBank/DDBJ databases">
        <title>The Natural Products Discovery Center: Release of the First 8490 Sequenced Strains for Exploring Actinobacteria Biosynthetic Diversity.</title>
        <authorList>
            <person name="Kalkreuter E."/>
            <person name="Kautsar S.A."/>
            <person name="Yang D."/>
            <person name="Bader C.D."/>
            <person name="Teijaro C.N."/>
            <person name="Fluegel L."/>
            <person name="Davis C.M."/>
            <person name="Simpson J.R."/>
            <person name="Lauterbach L."/>
            <person name="Steele A.D."/>
            <person name="Gui C."/>
            <person name="Meng S."/>
            <person name="Li G."/>
            <person name="Viehrig K."/>
            <person name="Ye F."/>
            <person name="Su P."/>
            <person name="Kiefer A.F."/>
            <person name="Nichols A."/>
            <person name="Cepeda A.J."/>
            <person name="Yan W."/>
            <person name="Fan B."/>
            <person name="Jiang Y."/>
            <person name="Adhikari A."/>
            <person name="Zheng C.-J."/>
            <person name="Schuster L."/>
            <person name="Cowan T.M."/>
            <person name="Smanski M.J."/>
            <person name="Chevrette M.G."/>
            <person name="De Carvalho L.P.S."/>
            <person name="Shen B."/>
        </authorList>
    </citation>
    <scope>NUCLEOTIDE SEQUENCE [LARGE SCALE GENOMIC DNA]</scope>
    <source>
        <strain evidence="3 4">NPDC048320</strain>
    </source>
</reference>
<evidence type="ECO:0000313" key="3">
    <source>
        <dbReference type="EMBL" id="MFG3016621.1"/>
    </source>
</evidence>
<organism evidence="3 4">
    <name type="scientific">Streptomyces cinerochromogenes</name>
    <dbReference type="NCBI Taxonomy" id="66422"/>
    <lineage>
        <taxon>Bacteria</taxon>
        <taxon>Bacillati</taxon>
        <taxon>Actinomycetota</taxon>
        <taxon>Actinomycetes</taxon>
        <taxon>Kitasatosporales</taxon>
        <taxon>Streptomycetaceae</taxon>
        <taxon>Streptomyces</taxon>
    </lineage>
</organism>
<dbReference type="Gene3D" id="1.10.10.10">
    <property type="entry name" value="Winged helix-like DNA-binding domain superfamily/Winged helix DNA-binding domain"/>
    <property type="match status" value="2"/>
</dbReference>
<dbReference type="InterPro" id="IPR036388">
    <property type="entry name" value="WH-like_DNA-bd_sf"/>
</dbReference>
<dbReference type="RefSeq" id="WP_388328895.1">
    <property type="nucleotide sequence ID" value="NZ_JBIBCC010000026.1"/>
</dbReference>
<dbReference type="Proteomes" id="UP001604267">
    <property type="component" value="Unassembled WGS sequence"/>
</dbReference>
<feature type="coiled-coil region" evidence="1">
    <location>
        <begin position="76"/>
        <end position="103"/>
    </location>
</feature>
<sequence length="330" mass="35806">MLDVLGLDAVTDVVYREMLAHPDDGVTELCRRTGLTEGAVHTALDRLSEMALIRPASGDARRLHAVRPHLAMEILLARKQAEVAAQQQQLEESRAAAVRLISEFAGDDPEASRDDVEHLRGLDNIRDHLAVMNKAVRSELMTFAPGGPQTPDNMRNSRPLTQELLGRGVAIRTIYLDSIRNDPATVAHAEWLTSVGAQVRAVPTLPNRMIIADRRVAIMATDSDDTADGAIVIRTPGVLATLCSLFETTWQAAEPFAAPAQPPPEDALTPQQHEALRLLAQGATDETVAKRLGVSPRTARRISTALMARLGARSRFQAGVHAVQRGLFGN</sequence>
<dbReference type="SUPFAM" id="SSF46894">
    <property type="entry name" value="C-terminal effector domain of the bipartite response regulators"/>
    <property type="match status" value="1"/>
</dbReference>
<dbReference type="InterPro" id="IPR051797">
    <property type="entry name" value="TrmB-like"/>
</dbReference>
<dbReference type="EMBL" id="JBICYV010000032">
    <property type="protein sequence ID" value="MFG3016621.1"/>
    <property type="molecule type" value="Genomic_DNA"/>
</dbReference>
<dbReference type="PROSITE" id="PS50043">
    <property type="entry name" value="HTH_LUXR_2"/>
    <property type="match status" value="1"/>
</dbReference>
<dbReference type="PRINTS" id="PR00038">
    <property type="entry name" value="HTHLUXR"/>
</dbReference>
<dbReference type="PANTHER" id="PTHR34293">
    <property type="entry name" value="HTH-TYPE TRANSCRIPTIONAL REGULATOR TRMBL2"/>
    <property type="match status" value="1"/>
</dbReference>
<keyword evidence="1" id="KW-0175">Coiled coil</keyword>
<keyword evidence="4" id="KW-1185">Reference proteome</keyword>
<dbReference type="SUPFAM" id="SSF46785">
    <property type="entry name" value="Winged helix' DNA-binding domain"/>
    <property type="match status" value="1"/>
</dbReference>
<feature type="domain" description="HTH luxR-type" evidence="2">
    <location>
        <begin position="261"/>
        <end position="326"/>
    </location>
</feature>
<evidence type="ECO:0000256" key="1">
    <source>
        <dbReference type="SAM" id="Coils"/>
    </source>
</evidence>
<dbReference type="SMART" id="SM00421">
    <property type="entry name" value="HTH_LUXR"/>
    <property type="match status" value="1"/>
</dbReference>